<dbReference type="AlphaFoldDB" id="E0Y0T5"/>
<evidence type="ECO:0008006" key="3">
    <source>
        <dbReference type="Google" id="ProtNLM"/>
    </source>
</evidence>
<evidence type="ECO:0000313" key="2">
    <source>
        <dbReference type="EMBL" id="ADI20276.1"/>
    </source>
</evidence>
<organism evidence="2">
    <name type="scientific">uncultured Sphingobacterium sp. EB080_L08E11</name>
    <dbReference type="NCBI Taxonomy" id="710992"/>
    <lineage>
        <taxon>Bacteria</taxon>
        <taxon>Pseudomonadati</taxon>
        <taxon>Bacteroidota</taxon>
        <taxon>Sphingobacteriia</taxon>
        <taxon>Sphingobacteriales</taxon>
        <taxon>Sphingobacteriaceae</taxon>
        <taxon>Sphingobacterium</taxon>
        <taxon>environmental samples</taxon>
    </lineage>
</organism>
<name>E0Y0T5_9SPHI</name>
<feature type="chain" id="PRO_5003143245" description="TonB-dependent receptor-like beta-barrel domain-containing protein" evidence="1">
    <location>
        <begin position="21"/>
        <end position="644"/>
    </location>
</feature>
<sequence>MRSYLLSLFVLLSTSMVGQMDSTLLEDTDTLESLPNTGVKVEGDRYVVYPYNSKGYYLYQNERWDSLTVLLDERAEDQIWLQDSWNWTERENSAIGGLSYNSLQPIVNSGLDGWHRFSKSYLLMPSGFRSSSPRSDLRLHTGIGGGQVFGITALAPVDTTKQLYVDYLRNNTLGLYRNEGTDGHELQFSLKDLDAYNISTQSKLEVSYFNSRSGQNGGLSSPILFENNVPTLRRNYAIEDGVGTLFEEELNVTYWTRRDLGYNQDLAGSISLNSRSWAVNNSNSASEYFWDSTGTAPMLEQRTLRYSDSLRLTKAQVDLDYVRIFQLNPIGQALVVQTDLYTGLEHLQSNSLGWDGFRSDSVHYTEAFSSEVTPFVRGHVMLSTTSRSLNQYRAILKYNAIGYNAGAVDAMVRAKLWVGSGNLELQWNILRQPQMYRFEQLYGYSYDLRNIDVPYFKNEGKAHWILGEKWKKEGVVYGAQMSGMRYFESFDQLATWDGVYGRVQLGVSSNDEGLNLSVQGYGAYKSSFGGFTTPNWGGFTEVNYKTSIGNRFELKAGVNVSVEDAFYTPTYLVGVPIWAMQTDHLAGSYPWATAFFEARIANFIAGVRVVNALEGLADYNYYAFGATPRTDRWVQVSARWTLFN</sequence>
<proteinExistence type="predicted"/>
<feature type="signal peptide" evidence="1">
    <location>
        <begin position="1"/>
        <end position="20"/>
    </location>
</feature>
<dbReference type="EMBL" id="GU474939">
    <property type="protein sequence ID" value="ADI20276.1"/>
    <property type="molecule type" value="Genomic_DNA"/>
</dbReference>
<protein>
    <recommendedName>
        <fullName evidence="3">TonB-dependent receptor-like beta-barrel domain-containing protein</fullName>
    </recommendedName>
</protein>
<evidence type="ECO:0000256" key="1">
    <source>
        <dbReference type="SAM" id="SignalP"/>
    </source>
</evidence>
<reference evidence="2" key="1">
    <citation type="journal article" date="2011" name="Environ. Microbiol.">
        <title>Time-series analyses of Monterey Bay coastal microbial picoplankton using a 'genome proxy' microarray.</title>
        <authorList>
            <person name="Rich V.I."/>
            <person name="Pham V.D."/>
            <person name="Eppley J."/>
            <person name="Shi Y."/>
            <person name="DeLong E.F."/>
        </authorList>
    </citation>
    <scope>NUCLEOTIDE SEQUENCE</scope>
</reference>
<keyword evidence="1" id="KW-0732">Signal</keyword>
<accession>E0Y0T5</accession>